<evidence type="ECO:0000313" key="3">
    <source>
        <dbReference type="EMBL" id="THC97491.1"/>
    </source>
</evidence>
<dbReference type="EMBL" id="QUQM01000006">
    <property type="protein sequence ID" value="KAA8644476.1"/>
    <property type="molecule type" value="Genomic_DNA"/>
</dbReference>
<feature type="compositionally biased region" description="Basic residues" evidence="1">
    <location>
        <begin position="28"/>
        <end position="39"/>
    </location>
</feature>
<evidence type="ECO:0000256" key="1">
    <source>
        <dbReference type="SAM" id="MobiDB-lite"/>
    </source>
</evidence>
<reference evidence="2 5" key="2">
    <citation type="submission" date="2019-08" db="EMBL/GenBank/DDBJ databases">
        <title>The genome sequence of a newly discovered highly antifungal drug resistant Aspergillus species, Aspergillus tanneri NIH 1004.</title>
        <authorList>
            <person name="Mounaud S."/>
            <person name="Singh I."/>
            <person name="Joardar V."/>
            <person name="Pakala S."/>
            <person name="Pakala S."/>
            <person name="Venepally P."/>
            <person name="Chung J.K."/>
            <person name="Losada L."/>
            <person name="Nierman W.C."/>
        </authorList>
    </citation>
    <scope>NUCLEOTIDE SEQUENCE [LARGE SCALE GENOMIC DNA]</scope>
    <source>
        <strain evidence="2 5">NIH1004</strain>
    </source>
</reference>
<feature type="compositionally biased region" description="Low complexity" evidence="1">
    <location>
        <begin position="1"/>
        <end position="27"/>
    </location>
</feature>
<feature type="region of interest" description="Disordered" evidence="1">
    <location>
        <begin position="1"/>
        <end position="51"/>
    </location>
</feature>
<name>A0A4S3JTW2_9EURO</name>
<reference evidence="3 4" key="1">
    <citation type="submission" date="2019-03" db="EMBL/GenBank/DDBJ databases">
        <title>The genome sequence of a newly discovered highly antifungal drug resistant Aspergillus species, Aspergillus tanneri NIH 1004.</title>
        <authorList>
            <person name="Mounaud S."/>
            <person name="Singh I."/>
            <person name="Joardar V."/>
            <person name="Pakala S."/>
            <person name="Pakala S."/>
            <person name="Venepally P."/>
            <person name="Hoover J."/>
            <person name="Nierman W."/>
            <person name="Chung J."/>
            <person name="Losada L."/>
        </authorList>
    </citation>
    <scope>NUCLEOTIDE SEQUENCE [LARGE SCALE GENOMIC DNA]</scope>
    <source>
        <strain evidence="3 4">NIH1004</strain>
    </source>
</reference>
<keyword evidence="4" id="KW-1185">Reference proteome</keyword>
<evidence type="ECO:0000313" key="2">
    <source>
        <dbReference type="EMBL" id="KAA8644476.1"/>
    </source>
</evidence>
<sequence>MPNTNSFTTSESSFSLRHSSHSPLSRWVSRRLSRSKPMLHVRPTDSDDEERVTESYAAYCRAFTAGQYHSEPPSGCNGSNGSNGSPSSHCPSSSSLDFLPVGAYGFTPLTTLRSPTPPPRVLTPSLYRASSQALQLPHRPWWTRLPCGC</sequence>
<proteinExistence type="predicted"/>
<evidence type="ECO:0000313" key="5">
    <source>
        <dbReference type="Proteomes" id="UP000324241"/>
    </source>
</evidence>
<dbReference type="AlphaFoldDB" id="A0A4S3JTW2"/>
<dbReference type="Proteomes" id="UP000308092">
    <property type="component" value="Unassembled WGS sequence"/>
</dbReference>
<dbReference type="EMBL" id="SOSA01000073">
    <property type="protein sequence ID" value="THC97491.1"/>
    <property type="molecule type" value="Genomic_DNA"/>
</dbReference>
<comment type="caution">
    <text evidence="3">The sequence shown here is derived from an EMBL/GenBank/DDBJ whole genome shotgun (WGS) entry which is preliminary data.</text>
</comment>
<dbReference type="RefSeq" id="XP_033423837.1">
    <property type="nucleotide sequence ID" value="XM_033573285.1"/>
</dbReference>
<evidence type="ECO:0000313" key="4">
    <source>
        <dbReference type="Proteomes" id="UP000308092"/>
    </source>
</evidence>
<accession>A0A4S3JTW2</accession>
<dbReference type="VEuPathDB" id="FungiDB:EYZ11_003025"/>
<dbReference type="Proteomes" id="UP000324241">
    <property type="component" value="Unassembled WGS sequence"/>
</dbReference>
<gene>
    <name evidence="2" type="ORF">ATNIH1004_008680</name>
    <name evidence="3" type="ORF">EYZ11_003025</name>
</gene>
<feature type="region of interest" description="Disordered" evidence="1">
    <location>
        <begin position="71"/>
        <end position="93"/>
    </location>
</feature>
<dbReference type="GeneID" id="54331382"/>
<dbReference type="OrthoDB" id="4445002at2759"/>
<protein>
    <submittedName>
        <fullName evidence="3">Uncharacterized protein</fullName>
    </submittedName>
</protein>
<organism evidence="3 4">
    <name type="scientific">Aspergillus tanneri</name>
    <dbReference type="NCBI Taxonomy" id="1220188"/>
    <lineage>
        <taxon>Eukaryota</taxon>
        <taxon>Fungi</taxon>
        <taxon>Dikarya</taxon>
        <taxon>Ascomycota</taxon>
        <taxon>Pezizomycotina</taxon>
        <taxon>Eurotiomycetes</taxon>
        <taxon>Eurotiomycetidae</taxon>
        <taxon>Eurotiales</taxon>
        <taxon>Aspergillaceae</taxon>
        <taxon>Aspergillus</taxon>
        <taxon>Aspergillus subgen. Circumdati</taxon>
    </lineage>
</organism>
<feature type="compositionally biased region" description="Low complexity" evidence="1">
    <location>
        <begin position="72"/>
        <end position="93"/>
    </location>
</feature>